<reference evidence="7 8" key="1">
    <citation type="journal article" date="2015" name="Nature">
        <title>rRNA introns, odd ribosomes, and small enigmatic genomes across a large radiation of phyla.</title>
        <authorList>
            <person name="Brown C.T."/>
            <person name="Hug L.A."/>
            <person name="Thomas B.C."/>
            <person name="Sharon I."/>
            <person name="Castelle C.J."/>
            <person name="Singh A."/>
            <person name="Wilkins M.J."/>
            <person name="Williams K.H."/>
            <person name="Banfield J.F."/>
        </authorList>
    </citation>
    <scope>NUCLEOTIDE SEQUENCE [LARGE SCALE GENOMIC DNA]</scope>
</reference>
<feature type="transmembrane region" description="Helical" evidence="5">
    <location>
        <begin position="242"/>
        <end position="260"/>
    </location>
</feature>
<comment type="subcellular location">
    <subcellularLocation>
        <location evidence="1">Membrane</location>
        <topology evidence="1">Multi-pass membrane protein</topology>
    </subcellularLocation>
</comment>
<dbReference type="AlphaFoldDB" id="A0A0G0YBI8"/>
<name>A0A0G0YBI8_9BACT</name>
<evidence type="ECO:0000259" key="6">
    <source>
        <dbReference type="Pfam" id="PF04932"/>
    </source>
</evidence>
<feature type="transmembrane region" description="Helical" evidence="5">
    <location>
        <begin position="12"/>
        <end position="32"/>
    </location>
</feature>
<dbReference type="Pfam" id="PF04932">
    <property type="entry name" value="Wzy_C"/>
    <property type="match status" value="1"/>
</dbReference>
<dbReference type="GO" id="GO:0016020">
    <property type="term" value="C:membrane"/>
    <property type="evidence" value="ECO:0007669"/>
    <property type="project" value="UniProtKB-SubCell"/>
</dbReference>
<feature type="transmembrane region" description="Helical" evidence="5">
    <location>
        <begin position="69"/>
        <end position="89"/>
    </location>
</feature>
<feature type="domain" description="O-antigen ligase-related" evidence="6">
    <location>
        <begin position="201"/>
        <end position="357"/>
    </location>
</feature>
<feature type="transmembrane region" description="Helical" evidence="5">
    <location>
        <begin position="167"/>
        <end position="184"/>
    </location>
</feature>
<feature type="transmembrane region" description="Helical" evidence="5">
    <location>
        <begin position="129"/>
        <end position="147"/>
    </location>
</feature>
<feature type="transmembrane region" description="Helical" evidence="5">
    <location>
        <begin position="38"/>
        <end position="57"/>
    </location>
</feature>
<organism evidence="7 8">
    <name type="scientific">Candidatus Magasanikbacteria bacterium GW2011_GWC2_41_17</name>
    <dbReference type="NCBI Taxonomy" id="1619048"/>
    <lineage>
        <taxon>Bacteria</taxon>
        <taxon>Candidatus Magasanikiibacteriota</taxon>
    </lineage>
</organism>
<evidence type="ECO:0000256" key="2">
    <source>
        <dbReference type="ARBA" id="ARBA00022692"/>
    </source>
</evidence>
<feature type="transmembrane region" description="Helical" evidence="5">
    <location>
        <begin position="380"/>
        <end position="399"/>
    </location>
</feature>
<dbReference type="InterPro" id="IPR007016">
    <property type="entry name" value="O-antigen_ligase-rel_domated"/>
</dbReference>
<evidence type="ECO:0000256" key="3">
    <source>
        <dbReference type="ARBA" id="ARBA00022989"/>
    </source>
</evidence>
<proteinExistence type="predicted"/>
<dbReference type="Proteomes" id="UP000034108">
    <property type="component" value="Unassembled WGS sequence"/>
</dbReference>
<protein>
    <submittedName>
        <fullName evidence="7">Tetratricopeptide TPR_2 repeat protein</fullName>
    </submittedName>
</protein>
<comment type="caution">
    <text evidence="7">The sequence shown here is derived from an EMBL/GenBank/DDBJ whole genome shotgun (WGS) entry which is preliminary data.</text>
</comment>
<evidence type="ECO:0000256" key="4">
    <source>
        <dbReference type="ARBA" id="ARBA00023136"/>
    </source>
</evidence>
<feature type="transmembrane region" description="Helical" evidence="5">
    <location>
        <begin position="101"/>
        <end position="122"/>
    </location>
</feature>
<dbReference type="EMBL" id="LCAV01000026">
    <property type="protein sequence ID" value="KKR97662.1"/>
    <property type="molecule type" value="Genomic_DNA"/>
</dbReference>
<evidence type="ECO:0000256" key="1">
    <source>
        <dbReference type="ARBA" id="ARBA00004141"/>
    </source>
</evidence>
<feature type="transmembrane region" description="Helical" evidence="5">
    <location>
        <begin position="344"/>
        <end position="368"/>
    </location>
</feature>
<feature type="transmembrane region" description="Helical" evidence="5">
    <location>
        <begin position="444"/>
        <end position="463"/>
    </location>
</feature>
<feature type="transmembrane region" description="Helical" evidence="5">
    <location>
        <begin position="191"/>
        <end position="209"/>
    </location>
</feature>
<evidence type="ECO:0000256" key="5">
    <source>
        <dbReference type="SAM" id="Phobius"/>
    </source>
</evidence>
<feature type="transmembrane region" description="Helical" evidence="5">
    <location>
        <begin position="405"/>
        <end position="424"/>
    </location>
</feature>
<dbReference type="PANTHER" id="PTHR37422:SF13">
    <property type="entry name" value="LIPOPOLYSACCHARIDE BIOSYNTHESIS PROTEIN PA4999-RELATED"/>
    <property type="match status" value="1"/>
</dbReference>
<keyword evidence="3 5" id="KW-1133">Transmembrane helix</keyword>
<dbReference type="InterPro" id="IPR051533">
    <property type="entry name" value="WaaL-like"/>
</dbReference>
<feature type="transmembrane region" description="Helical" evidence="5">
    <location>
        <begin position="215"/>
        <end position="233"/>
    </location>
</feature>
<dbReference type="STRING" id="1619048.UU49_C0026G0017"/>
<accession>A0A0G0YBI8</accession>
<evidence type="ECO:0000313" key="7">
    <source>
        <dbReference type="EMBL" id="KKR97662.1"/>
    </source>
</evidence>
<gene>
    <name evidence="7" type="ORF">UU49_C0026G0017</name>
</gene>
<dbReference type="PANTHER" id="PTHR37422">
    <property type="entry name" value="TEICHURONIC ACID BIOSYNTHESIS PROTEIN TUAE"/>
    <property type="match status" value="1"/>
</dbReference>
<evidence type="ECO:0000313" key="8">
    <source>
        <dbReference type="Proteomes" id="UP000034108"/>
    </source>
</evidence>
<sequence>MANKLIWVIKFLVYSSFLMPLILMGDTFIFPFVFPKAIYFRILVELAFGLYLILCLIDKNYRPKKTPLFIVLGAFFVILFLSTIFGVDFQRSMWGNYERMSGWFTLIHFGIYFVIVANIFCTWPEWRNLLRWSLLISIIVGITGFNFLLPDNSIMKIGGGGTLGNQIYIANFVLFHIFIAWYLFRKEENKFWRFFAAGYGILGVAIMMYNGKRGPFIGLVIGGFIAVALYSFFTKIKKWRTIGLGLIGAIIILSGLIFIFRQSSFVQKIPAVGSVANVSFSSGTGETRLIAWKIAYEAWKERPLFGWGVENFYYAFNKYYNPKSLEHGYYETWFDRSHNIFLDYLSTSGILGLLAYVAIFIAVFWQIGAGFYKKLIDLDSLVFVSIFFLAYGVQNFFVFDHLSSYLIFFLMLAFVHFVILSPDVRRGEAPLESTIPKMSKINKLSFAPAFIISVIILFFIYHFNIQPAWANNQDLETQKIMQTNFAAGFATMKSSLLINPYHLTDMRNDFSRVIVSYAQNAEALKSEIYQQSADFIIEEL</sequence>
<feature type="non-terminal residue" evidence="7">
    <location>
        <position position="540"/>
    </location>
</feature>
<keyword evidence="4 5" id="KW-0472">Membrane</keyword>
<keyword evidence="2 5" id="KW-0812">Transmembrane</keyword>